<organism evidence="1 2">
    <name type="scientific">Plastoroseomonas arctica</name>
    <dbReference type="NCBI Taxonomy" id="1509237"/>
    <lineage>
        <taxon>Bacteria</taxon>
        <taxon>Pseudomonadati</taxon>
        <taxon>Pseudomonadota</taxon>
        <taxon>Alphaproteobacteria</taxon>
        <taxon>Acetobacterales</taxon>
        <taxon>Acetobacteraceae</taxon>
        <taxon>Plastoroseomonas</taxon>
    </lineage>
</organism>
<sequence>MGLLARAKGDAIAALVAGIDLPTHTRIRGPETGLVMLRGRAGGDGAAFNLGEMTTTRCTIRTSAGQVGHAYVAGRDGRQAELAALLDALLQDADWHDAMMAAVIEPLNAAERARHALRARRAAATRVDFLAMATMR</sequence>
<dbReference type="Proteomes" id="UP001196068">
    <property type="component" value="Unassembled WGS sequence"/>
</dbReference>
<keyword evidence="2" id="KW-1185">Reference proteome</keyword>
<reference evidence="1" key="1">
    <citation type="submission" date="2020-01" db="EMBL/GenBank/DDBJ databases">
        <authorList>
            <person name="Rat A."/>
        </authorList>
    </citation>
    <scope>NUCLEOTIDE SEQUENCE</scope>
    <source>
        <strain evidence="1">LMG 28251</strain>
    </source>
</reference>
<protein>
    <submittedName>
        <fullName evidence="1">Phosphonate C-P lyase system protein PhnG</fullName>
    </submittedName>
</protein>
<proteinExistence type="predicted"/>
<dbReference type="Pfam" id="PF06754">
    <property type="entry name" value="PhnG"/>
    <property type="match status" value="1"/>
</dbReference>
<dbReference type="InterPro" id="IPR009609">
    <property type="entry name" value="Phosphonate_metab_PhnG"/>
</dbReference>
<dbReference type="EMBL" id="JAAEDH010000007">
    <property type="protein sequence ID" value="MBR0654996.1"/>
    <property type="molecule type" value="Genomic_DNA"/>
</dbReference>
<comment type="caution">
    <text evidence="1">The sequence shown here is derived from an EMBL/GenBank/DDBJ whole genome shotgun (WGS) entry which is preliminary data.</text>
</comment>
<accession>A0AAF1K1Q3</accession>
<dbReference type="GO" id="GO:0015716">
    <property type="term" value="P:organic phosphonate transport"/>
    <property type="evidence" value="ECO:0007669"/>
    <property type="project" value="InterPro"/>
</dbReference>
<dbReference type="NCBIfam" id="TIGR03293">
    <property type="entry name" value="PhnG_redo"/>
    <property type="match status" value="1"/>
</dbReference>
<evidence type="ECO:0000313" key="1">
    <source>
        <dbReference type="EMBL" id="MBR0654996.1"/>
    </source>
</evidence>
<dbReference type="AlphaFoldDB" id="A0AAF1K1Q3"/>
<reference evidence="1" key="2">
    <citation type="journal article" date="2021" name="Syst. Appl. Microbiol.">
        <title>Roseomonas hellenica sp. nov., isolated from roots of wild-growing Alkanna tinctoria.</title>
        <authorList>
            <person name="Rat A."/>
            <person name="Naranjo H.D."/>
            <person name="Lebbe L."/>
            <person name="Cnockaert M."/>
            <person name="Krigas N."/>
            <person name="Grigoriadou K."/>
            <person name="Maloupa E."/>
            <person name="Willems A."/>
        </authorList>
    </citation>
    <scope>NUCLEOTIDE SEQUENCE</scope>
    <source>
        <strain evidence="1">LMG 28251</strain>
    </source>
</reference>
<gene>
    <name evidence="1" type="primary">phnG</name>
    <name evidence="1" type="ORF">GXW79_07885</name>
</gene>
<evidence type="ECO:0000313" key="2">
    <source>
        <dbReference type="Proteomes" id="UP001196068"/>
    </source>
</evidence>
<keyword evidence="1" id="KW-0456">Lyase</keyword>
<dbReference type="GO" id="GO:0019634">
    <property type="term" value="P:organic phosphonate metabolic process"/>
    <property type="evidence" value="ECO:0007669"/>
    <property type="project" value="InterPro"/>
</dbReference>
<dbReference type="GO" id="GO:0016829">
    <property type="term" value="F:lyase activity"/>
    <property type="evidence" value="ECO:0007669"/>
    <property type="project" value="UniProtKB-KW"/>
</dbReference>
<name>A0AAF1K1Q3_9PROT</name>